<evidence type="ECO:0000256" key="6">
    <source>
        <dbReference type="ARBA" id="ARBA00037368"/>
    </source>
</evidence>
<evidence type="ECO:0000256" key="2">
    <source>
        <dbReference type="ARBA" id="ARBA00022490"/>
    </source>
</evidence>
<name>A0A6A7Y876_9HYPH</name>
<dbReference type="Pfam" id="PF01636">
    <property type="entry name" value="APH"/>
    <property type="match status" value="1"/>
</dbReference>
<dbReference type="SUPFAM" id="SSF56112">
    <property type="entry name" value="Protein kinase-like (PK-like)"/>
    <property type="match status" value="1"/>
</dbReference>
<sequence>MSILTQRLVPISLEEGRAVLAAVYGITGDLVAMTSERDQTFRVEAADGRRFVFKISNPAERPEIIAYQRAAMRHLADADPDLPVPRPLEPRERDDGIVSFRDGTHRIVSLLSFLDGRPLYAAPASAAQAADIGRALGRLDAGFVGFDPNVPDQDGLLWNHARLPALRPLLDHVDPARRGLAAAVLDRFDAEARPIFEALPRQVIHNDFNPHNLLVDGDTGERVTGVIDFGDMVVGPRVQDLAVALAYQIERGGGLDLADALLAGYAEHIAIGDDEAAILPAMVAARMAMTIVIGEWRAGLYPASRDYILRNHPAAVRGLALLAAHPATRLADLARRARDRASDGD</sequence>
<evidence type="ECO:0000256" key="7">
    <source>
        <dbReference type="ARBA" id="ARBA00038873"/>
    </source>
</evidence>
<comment type="function">
    <text evidence="6">Catalyzes the GTP-dependent phosphorylation of 5-hydroxy-L-lysine.</text>
</comment>
<protein>
    <recommendedName>
        <fullName evidence="8">Hydroxylysine kinase</fullName>
        <ecNumber evidence="7">2.7.1.81</ecNumber>
    </recommendedName>
</protein>
<dbReference type="EMBL" id="VWNA01000003">
    <property type="protein sequence ID" value="MQT15554.1"/>
    <property type="molecule type" value="Genomic_DNA"/>
</dbReference>
<dbReference type="GO" id="GO:0047992">
    <property type="term" value="F:hydroxylysine kinase activity"/>
    <property type="evidence" value="ECO:0007669"/>
    <property type="project" value="UniProtKB-EC"/>
</dbReference>
<keyword evidence="11" id="KW-1185">Reference proteome</keyword>
<keyword evidence="2" id="KW-0963">Cytoplasm</keyword>
<proteinExistence type="predicted"/>
<dbReference type="Gene3D" id="3.90.1200.10">
    <property type="match status" value="1"/>
</dbReference>
<keyword evidence="4" id="KW-0418">Kinase</keyword>
<evidence type="ECO:0000259" key="9">
    <source>
        <dbReference type="Pfam" id="PF01636"/>
    </source>
</evidence>
<evidence type="ECO:0000256" key="5">
    <source>
        <dbReference type="ARBA" id="ARBA00036820"/>
    </source>
</evidence>
<dbReference type="RefSeq" id="WP_153491130.1">
    <property type="nucleotide sequence ID" value="NZ_VWNA01000003.1"/>
</dbReference>
<dbReference type="PANTHER" id="PTHR21064:SF1">
    <property type="entry name" value="HYDROXYLYSINE KINASE"/>
    <property type="match status" value="1"/>
</dbReference>
<dbReference type="EC" id="2.7.1.81" evidence="7"/>
<gene>
    <name evidence="10" type="ORF">F0357_23450</name>
</gene>
<organism evidence="10 11">
    <name type="scientific">Segnochrobactrum spirostomi</name>
    <dbReference type="NCBI Taxonomy" id="2608987"/>
    <lineage>
        <taxon>Bacteria</taxon>
        <taxon>Pseudomonadati</taxon>
        <taxon>Pseudomonadota</taxon>
        <taxon>Alphaproteobacteria</taxon>
        <taxon>Hyphomicrobiales</taxon>
        <taxon>Segnochrobactraceae</taxon>
        <taxon>Segnochrobactrum</taxon>
    </lineage>
</organism>
<evidence type="ECO:0000256" key="4">
    <source>
        <dbReference type="ARBA" id="ARBA00022777"/>
    </source>
</evidence>
<evidence type="ECO:0000313" key="10">
    <source>
        <dbReference type="EMBL" id="MQT15554.1"/>
    </source>
</evidence>
<comment type="subcellular location">
    <subcellularLocation>
        <location evidence="1">Cytoplasm</location>
    </subcellularLocation>
</comment>
<keyword evidence="3 10" id="KW-0808">Transferase</keyword>
<comment type="caution">
    <text evidence="10">The sequence shown here is derived from an EMBL/GenBank/DDBJ whole genome shotgun (WGS) entry which is preliminary data.</text>
</comment>
<evidence type="ECO:0000313" key="11">
    <source>
        <dbReference type="Proteomes" id="UP000332515"/>
    </source>
</evidence>
<dbReference type="InterPro" id="IPR002575">
    <property type="entry name" value="Aminoglycoside_PTrfase"/>
</dbReference>
<accession>A0A6A7Y876</accession>
<dbReference type="PANTHER" id="PTHR21064">
    <property type="entry name" value="AMINOGLYCOSIDE PHOSPHOTRANSFERASE DOMAIN-CONTAINING PROTEIN-RELATED"/>
    <property type="match status" value="1"/>
</dbReference>
<evidence type="ECO:0000256" key="3">
    <source>
        <dbReference type="ARBA" id="ARBA00022679"/>
    </source>
</evidence>
<reference evidence="10 11" key="1">
    <citation type="submission" date="2019-09" db="EMBL/GenBank/DDBJ databases">
        <title>Segnochrobactrum spirostomi gen. nov., sp. nov., isolated from the ciliate Spirostomum cf. yagiui and description of a novel family, Segnochrobactraceae fam. nov. within the order Rhizobiales of the class Alphaproteobacteria.</title>
        <authorList>
            <person name="Akter S."/>
            <person name="Shazib S.U.A."/>
            <person name="Shin M.K."/>
        </authorList>
    </citation>
    <scope>NUCLEOTIDE SEQUENCE [LARGE SCALE GENOMIC DNA]</scope>
    <source>
        <strain evidence="10 11">Sp-1</strain>
    </source>
</reference>
<dbReference type="GO" id="GO:0005737">
    <property type="term" value="C:cytoplasm"/>
    <property type="evidence" value="ECO:0007669"/>
    <property type="project" value="UniProtKB-SubCell"/>
</dbReference>
<dbReference type="AlphaFoldDB" id="A0A6A7Y876"/>
<evidence type="ECO:0000256" key="1">
    <source>
        <dbReference type="ARBA" id="ARBA00004496"/>
    </source>
</evidence>
<dbReference type="InterPro" id="IPR050249">
    <property type="entry name" value="Pseudomonas-type_ThrB"/>
</dbReference>
<feature type="domain" description="Aminoglycoside phosphotransferase" evidence="9">
    <location>
        <begin position="38"/>
        <end position="266"/>
    </location>
</feature>
<evidence type="ECO:0000256" key="8">
    <source>
        <dbReference type="ARBA" id="ARBA00040505"/>
    </source>
</evidence>
<dbReference type="Proteomes" id="UP000332515">
    <property type="component" value="Unassembled WGS sequence"/>
</dbReference>
<comment type="catalytic activity">
    <reaction evidence="5">
        <text>(5R)-5-hydroxy-L-lysine + GTP = (5R)-5-phosphooxy-L-lysine + GDP + H(+)</text>
        <dbReference type="Rhea" id="RHEA:19049"/>
        <dbReference type="ChEBI" id="CHEBI:15378"/>
        <dbReference type="ChEBI" id="CHEBI:37565"/>
        <dbReference type="ChEBI" id="CHEBI:57882"/>
        <dbReference type="ChEBI" id="CHEBI:58189"/>
        <dbReference type="ChEBI" id="CHEBI:58357"/>
        <dbReference type="EC" id="2.7.1.81"/>
    </reaction>
</comment>
<dbReference type="InterPro" id="IPR011009">
    <property type="entry name" value="Kinase-like_dom_sf"/>
</dbReference>